<evidence type="ECO:0000256" key="1">
    <source>
        <dbReference type="SAM" id="MobiDB-lite"/>
    </source>
</evidence>
<feature type="compositionally biased region" description="Basic and acidic residues" evidence="1">
    <location>
        <begin position="237"/>
        <end position="251"/>
    </location>
</feature>
<feature type="region of interest" description="Disordered" evidence="1">
    <location>
        <begin position="230"/>
        <end position="251"/>
    </location>
</feature>
<dbReference type="Proteomes" id="UP001055712">
    <property type="component" value="Unassembled WGS sequence"/>
</dbReference>
<evidence type="ECO:0000313" key="3">
    <source>
        <dbReference type="Proteomes" id="UP001055712"/>
    </source>
</evidence>
<feature type="region of interest" description="Disordered" evidence="1">
    <location>
        <begin position="1"/>
        <end position="87"/>
    </location>
</feature>
<sequence length="266" mass="28837">MWSGRDWPSQTVHGSQGSQHSVPSNLAAQYGGTQLMGSPLPGGPPPTPLQRGAGPPSVQRTPGSGRQATLGGFLRGSRQTQRAELPGGYAEKRPYVLRAATVRQIQQAFVASEASGVLELDGQDMSGFGCMAVVGKLIGVQLGEEELYRVTLDDGTGRLTGTCETTLGGMPGTLPLGCYVRANVLAAPFGDRTSLKVVGLHRVHDCNEVTTHLLSCIFQRLHLQSTLRRATPEQWEQQEREREELQGARAEEERWHTAREVGLRFL</sequence>
<proteinExistence type="predicted"/>
<comment type="caution">
    <text evidence="2">The sequence shown here is derived from an EMBL/GenBank/DDBJ whole genome shotgun (WGS) entry which is preliminary data.</text>
</comment>
<keyword evidence="3" id="KW-1185">Reference proteome</keyword>
<feature type="compositionally biased region" description="Polar residues" evidence="1">
    <location>
        <begin position="58"/>
        <end position="67"/>
    </location>
</feature>
<name>A0A9D4YUC9_CHLVU</name>
<reference evidence="2" key="2">
    <citation type="submission" date="2020-11" db="EMBL/GenBank/DDBJ databases">
        <authorList>
            <person name="Cecchin M."/>
            <person name="Marcolungo L."/>
            <person name="Rossato M."/>
            <person name="Girolomoni L."/>
            <person name="Cosentino E."/>
            <person name="Cuine S."/>
            <person name="Li-Beisson Y."/>
            <person name="Delledonne M."/>
            <person name="Ballottari M."/>
        </authorList>
    </citation>
    <scope>NUCLEOTIDE SEQUENCE</scope>
    <source>
        <strain evidence="2">211/11P</strain>
        <tissue evidence="2">Whole cell</tissue>
    </source>
</reference>
<accession>A0A9D4YUC9</accession>
<protein>
    <submittedName>
        <fullName evidence="2">Uncharacterized protein</fullName>
    </submittedName>
</protein>
<dbReference type="SUPFAM" id="SSF50249">
    <property type="entry name" value="Nucleic acid-binding proteins"/>
    <property type="match status" value="1"/>
</dbReference>
<feature type="compositionally biased region" description="Polar residues" evidence="1">
    <location>
        <begin position="8"/>
        <end position="27"/>
    </location>
</feature>
<organism evidence="2 3">
    <name type="scientific">Chlorella vulgaris</name>
    <name type="common">Green alga</name>
    <dbReference type="NCBI Taxonomy" id="3077"/>
    <lineage>
        <taxon>Eukaryota</taxon>
        <taxon>Viridiplantae</taxon>
        <taxon>Chlorophyta</taxon>
        <taxon>core chlorophytes</taxon>
        <taxon>Trebouxiophyceae</taxon>
        <taxon>Chlorellales</taxon>
        <taxon>Chlorellaceae</taxon>
        <taxon>Chlorella clade</taxon>
        <taxon>Chlorella</taxon>
    </lineage>
</organism>
<dbReference type="AlphaFoldDB" id="A0A9D4YUC9"/>
<dbReference type="InterPro" id="IPR012340">
    <property type="entry name" value="NA-bd_OB-fold"/>
</dbReference>
<reference evidence="2" key="1">
    <citation type="journal article" date="2019" name="Plant J.">
        <title>Chlorella vulgaris genome assembly and annotation reveals the molecular basis for metabolic acclimation to high light conditions.</title>
        <authorList>
            <person name="Cecchin M."/>
            <person name="Marcolungo L."/>
            <person name="Rossato M."/>
            <person name="Girolomoni L."/>
            <person name="Cosentino E."/>
            <person name="Cuine S."/>
            <person name="Li-Beisson Y."/>
            <person name="Delledonne M."/>
            <person name="Ballottari M."/>
        </authorList>
    </citation>
    <scope>NUCLEOTIDE SEQUENCE</scope>
    <source>
        <strain evidence="2">211/11P</strain>
    </source>
</reference>
<gene>
    <name evidence="2" type="ORF">D9Q98_006820</name>
</gene>
<dbReference type="EMBL" id="SIDB01000010">
    <property type="protein sequence ID" value="KAI3426874.1"/>
    <property type="molecule type" value="Genomic_DNA"/>
</dbReference>
<evidence type="ECO:0000313" key="2">
    <source>
        <dbReference type="EMBL" id="KAI3426874.1"/>
    </source>
</evidence>
<dbReference type="Gene3D" id="2.40.50.140">
    <property type="entry name" value="Nucleic acid-binding proteins"/>
    <property type="match status" value="1"/>
</dbReference>